<proteinExistence type="predicted"/>
<evidence type="ECO:0000313" key="3">
    <source>
        <dbReference type="Proteomes" id="UP001319200"/>
    </source>
</evidence>
<protein>
    <recommendedName>
        <fullName evidence="4">Lipoprotein</fullName>
    </recommendedName>
</protein>
<accession>A0AAP2DM14</accession>
<keyword evidence="3" id="KW-1185">Reference proteome</keyword>
<name>A0AAP2DM14_9BACT</name>
<keyword evidence="1" id="KW-0732">Signal</keyword>
<comment type="caution">
    <text evidence="2">The sequence shown here is derived from an EMBL/GenBank/DDBJ whole genome shotgun (WGS) entry which is preliminary data.</text>
</comment>
<gene>
    <name evidence="2" type="ORF">KK083_12750</name>
</gene>
<dbReference type="PROSITE" id="PS51257">
    <property type="entry name" value="PROKAR_LIPOPROTEIN"/>
    <property type="match status" value="1"/>
</dbReference>
<dbReference type="Proteomes" id="UP001319200">
    <property type="component" value="Unassembled WGS sequence"/>
</dbReference>
<evidence type="ECO:0008006" key="4">
    <source>
        <dbReference type="Google" id="ProtNLM"/>
    </source>
</evidence>
<feature type="chain" id="PRO_5042907201" description="Lipoprotein" evidence="1">
    <location>
        <begin position="20"/>
        <end position="213"/>
    </location>
</feature>
<organism evidence="2 3">
    <name type="scientific">Chryseosolibacter histidini</name>
    <dbReference type="NCBI Taxonomy" id="2782349"/>
    <lineage>
        <taxon>Bacteria</taxon>
        <taxon>Pseudomonadati</taxon>
        <taxon>Bacteroidota</taxon>
        <taxon>Cytophagia</taxon>
        <taxon>Cytophagales</taxon>
        <taxon>Chryseotaleaceae</taxon>
        <taxon>Chryseosolibacter</taxon>
    </lineage>
</organism>
<evidence type="ECO:0000256" key="1">
    <source>
        <dbReference type="SAM" id="SignalP"/>
    </source>
</evidence>
<reference evidence="2 3" key="1">
    <citation type="submission" date="2021-05" db="EMBL/GenBank/DDBJ databases">
        <title>A Polyphasic approach of four new species of the genus Ohtaekwangia: Ohtaekwangia histidinii sp. nov., Ohtaekwangia cretensis sp. nov., Ohtaekwangia indiensis sp. nov., Ohtaekwangia reichenbachii sp. nov. from diverse environment.</title>
        <authorList>
            <person name="Octaviana S."/>
        </authorList>
    </citation>
    <scope>NUCLEOTIDE SEQUENCE [LARGE SCALE GENOMIC DNA]</scope>
    <source>
        <strain evidence="2 3">PWU4</strain>
    </source>
</reference>
<dbReference type="AlphaFoldDB" id="A0AAP2DM14"/>
<dbReference type="RefSeq" id="WP_254163626.1">
    <property type="nucleotide sequence ID" value="NZ_JAHESF010000011.1"/>
</dbReference>
<dbReference type="EMBL" id="JAHESF010000011">
    <property type="protein sequence ID" value="MBT1697753.1"/>
    <property type="molecule type" value="Genomic_DNA"/>
</dbReference>
<feature type="signal peptide" evidence="1">
    <location>
        <begin position="1"/>
        <end position="19"/>
    </location>
</feature>
<sequence length="213" mass="24321">MSRKFYLALSCLGASFLLASCSNPLDKEFNRETAEADFTRLVKLGKLDSTDASIMAHFMVEHELIGAQVLEIGATYRDILAESRNYWNRTEHTRNGKAKHSESNALVQIEATPDPKKIQQSEWSSSLPYKVSIHNTSEKNIRALKGKFVFIDAFGETLHEVEYKYLNALAPNQRVEEQVNFRIMHIVSPNKIVQYSEHNPFRVTWQADSVITN</sequence>
<evidence type="ECO:0000313" key="2">
    <source>
        <dbReference type="EMBL" id="MBT1697753.1"/>
    </source>
</evidence>